<sequence>MTPPAQERESVLSPAYLATTLGTFAVIVLVAFENLAVTTIMPTLTAELDGRHLYALGFAAPLASGVVGMVAAGMVSDRRGPGMPLLVALSVFAAGLLLAGVAPSMEVFVAGRVLQGLGGGAATVVLYVVIGLIYPSRLQASVFASLAAAWVLPSLFGPAVAAVIAEAVGWRWVFLGTVALVAVVSLALTRRALGLPRPTEQPERAAYGPLVWAVVAAAAVLGVRLVGDRLVLALVCAVVVLYALTHLVPKGSLRLAEGLPSVIATRGFLAGSFFMAEGYVVLTLEERWGLTPTVAGLALSAVGVVWALASWTQARARRLAHTRAMTTGSGLIVLGLSLLTACIWWELNPWIAGAVYVVAGAGMGFGYPRTGVAMLQASSDRDRGFNSAALNAADSMGGALSLALAGLVFSTVEKAGGDPFTAVYTFASVIAVVSVVSAARTAAHGTPEGV</sequence>
<accession>A0ABR9RR19</accession>
<feature type="transmembrane region" description="Helical" evidence="5">
    <location>
        <begin position="421"/>
        <end position="439"/>
    </location>
</feature>
<keyword evidence="2 5" id="KW-0812">Transmembrane</keyword>
<feature type="transmembrane region" description="Helical" evidence="5">
    <location>
        <begin position="205"/>
        <end position="224"/>
    </location>
</feature>
<evidence type="ECO:0000313" key="7">
    <source>
        <dbReference type="EMBL" id="MBE7324025.1"/>
    </source>
</evidence>
<dbReference type="InterPro" id="IPR011701">
    <property type="entry name" value="MFS"/>
</dbReference>
<dbReference type="Proteomes" id="UP000756387">
    <property type="component" value="Unassembled WGS sequence"/>
</dbReference>
<organism evidence="7 8">
    <name type="scientific">Nocardioides malaquae</name>
    <dbReference type="NCBI Taxonomy" id="2773426"/>
    <lineage>
        <taxon>Bacteria</taxon>
        <taxon>Bacillati</taxon>
        <taxon>Actinomycetota</taxon>
        <taxon>Actinomycetes</taxon>
        <taxon>Propionibacteriales</taxon>
        <taxon>Nocardioidaceae</taxon>
        <taxon>Nocardioides</taxon>
    </lineage>
</organism>
<keyword evidence="3 5" id="KW-1133">Transmembrane helix</keyword>
<feature type="transmembrane region" description="Helical" evidence="5">
    <location>
        <begin position="324"/>
        <end position="344"/>
    </location>
</feature>
<evidence type="ECO:0000256" key="3">
    <source>
        <dbReference type="ARBA" id="ARBA00022989"/>
    </source>
</evidence>
<dbReference type="InterPro" id="IPR020846">
    <property type="entry name" value="MFS_dom"/>
</dbReference>
<comment type="caution">
    <text evidence="7">The sequence shown here is derived from an EMBL/GenBank/DDBJ whole genome shotgun (WGS) entry which is preliminary data.</text>
</comment>
<feature type="transmembrane region" description="Helical" evidence="5">
    <location>
        <begin position="82"/>
        <end position="101"/>
    </location>
</feature>
<evidence type="ECO:0000259" key="6">
    <source>
        <dbReference type="PROSITE" id="PS50850"/>
    </source>
</evidence>
<dbReference type="InterPro" id="IPR036259">
    <property type="entry name" value="MFS_trans_sf"/>
</dbReference>
<dbReference type="Gene3D" id="1.20.1720.10">
    <property type="entry name" value="Multidrug resistance protein D"/>
    <property type="match status" value="1"/>
</dbReference>
<feature type="transmembrane region" description="Helical" evidence="5">
    <location>
        <begin position="294"/>
        <end position="312"/>
    </location>
</feature>
<feature type="transmembrane region" description="Helical" evidence="5">
    <location>
        <begin position="388"/>
        <end position="409"/>
    </location>
</feature>
<dbReference type="PANTHER" id="PTHR23501">
    <property type="entry name" value="MAJOR FACILITATOR SUPERFAMILY"/>
    <property type="match status" value="1"/>
</dbReference>
<gene>
    <name evidence="7" type="ORF">IEQ44_05095</name>
</gene>
<reference evidence="7 8" key="1">
    <citation type="submission" date="2020-10" db="EMBL/GenBank/DDBJ databases">
        <title>Nocardioides sp. isolated from sludge.</title>
        <authorList>
            <person name="Zhang X."/>
        </authorList>
    </citation>
    <scope>NUCLEOTIDE SEQUENCE [LARGE SCALE GENOMIC DNA]</scope>
    <source>
        <strain evidence="7 8">Y6</strain>
    </source>
</reference>
<dbReference type="PROSITE" id="PS50850">
    <property type="entry name" value="MFS"/>
    <property type="match status" value="1"/>
</dbReference>
<dbReference type="SUPFAM" id="SSF103473">
    <property type="entry name" value="MFS general substrate transporter"/>
    <property type="match status" value="1"/>
</dbReference>
<keyword evidence="8" id="KW-1185">Reference proteome</keyword>
<feature type="transmembrane region" description="Helical" evidence="5">
    <location>
        <begin position="141"/>
        <end position="164"/>
    </location>
</feature>
<feature type="transmembrane region" description="Helical" evidence="5">
    <location>
        <begin position="52"/>
        <end position="75"/>
    </location>
</feature>
<protein>
    <submittedName>
        <fullName evidence="7">MFS transporter</fullName>
    </submittedName>
</protein>
<dbReference type="RefSeq" id="WP_193637366.1">
    <property type="nucleotide sequence ID" value="NZ_JADCSA010000004.1"/>
</dbReference>
<evidence type="ECO:0000256" key="4">
    <source>
        <dbReference type="ARBA" id="ARBA00023136"/>
    </source>
</evidence>
<evidence type="ECO:0000313" key="8">
    <source>
        <dbReference type="Proteomes" id="UP000756387"/>
    </source>
</evidence>
<dbReference type="Gene3D" id="1.20.1250.20">
    <property type="entry name" value="MFS general substrate transporter like domains"/>
    <property type="match status" value="1"/>
</dbReference>
<keyword evidence="4 5" id="KW-0472">Membrane</keyword>
<dbReference type="PANTHER" id="PTHR23501:SF154">
    <property type="entry name" value="MULTIDRUG-EFFLUX TRANSPORTER RV1634-RELATED"/>
    <property type="match status" value="1"/>
</dbReference>
<evidence type="ECO:0000256" key="5">
    <source>
        <dbReference type="SAM" id="Phobius"/>
    </source>
</evidence>
<feature type="transmembrane region" description="Helical" evidence="5">
    <location>
        <begin position="170"/>
        <end position="193"/>
    </location>
</feature>
<feature type="transmembrane region" description="Helical" evidence="5">
    <location>
        <begin position="12"/>
        <end position="32"/>
    </location>
</feature>
<evidence type="ECO:0000256" key="1">
    <source>
        <dbReference type="ARBA" id="ARBA00004651"/>
    </source>
</evidence>
<name>A0ABR9RR19_9ACTN</name>
<dbReference type="EMBL" id="JADCSA010000004">
    <property type="protein sequence ID" value="MBE7324025.1"/>
    <property type="molecule type" value="Genomic_DNA"/>
</dbReference>
<feature type="transmembrane region" description="Helical" evidence="5">
    <location>
        <begin position="113"/>
        <end position="134"/>
    </location>
</feature>
<feature type="domain" description="Major facilitator superfamily (MFS) profile" evidence="6">
    <location>
        <begin position="11"/>
        <end position="446"/>
    </location>
</feature>
<proteinExistence type="predicted"/>
<feature type="transmembrane region" description="Helical" evidence="5">
    <location>
        <begin position="230"/>
        <end position="249"/>
    </location>
</feature>
<dbReference type="Pfam" id="PF07690">
    <property type="entry name" value="MFS_1"/>
    <property type="match status" value="1"/>
</dbReference>
<dbReference type="PRINTS" id="PR01036">
    <property type="entry name" value="TCRTETB"/>
</dbReference>
<feature type="transmembrane region" description="Helical" evidence="5">
    <location>
        <begin position="350"/>
        <end position="367"/>
    </location>
</feature>
<comment type="subcellular location">
    <subcellularLocation>
        <location evidence="1">Cell membrane</location>
        <topology evidence="1">Multi-pass membrane protein</topology>
    </subcellularLocation>
</comment>
<evidence type="ECO:0000256" key="2">
    <source>
        <dbReference type="ARBA" id="ARBA00022692"/>
    </source>
</evidence>